<proteinExistence type="predicted"/>
<feature type="region of interest" description="Disordered" evidence="2">
    <location>
        <begin position="877"/>
        <end position="969"/>
    </location>
</feature>
<feature type="compositionally biased region" description="Polar residues" evidence="2">
    <location>
        <begin position="205"/>
        <end position="221"/>
    </location>
</feature>
<dbReference type="Pfam" id="PF25597">
    <property type="entry name" value="SH3_retrovirus"/>
    <property type="match status" value="1"/>
</dbReference>
<keyword evidence="6" id="KW-1185">Reference proteome</keyword>
<keyword evidence="1" id="KW-0863">Zinc-finger</keyword>
<comment type="caution">
    <text evidence="5">The sequence shown here is derived from an EMBL/GenBank/DDBJ whole genome shotgun (WGS) entry which is preliminary data.</text>
</comment>
<evidence type="ECO:0000256" key="2">
    <source>
        <dbReference type="SAM" id="MobiDB-lite"/>
    </source>
</evidence>
<dbReference type="InterPro" id="IPR001878">
    <property type="entry name" value="Znf_CCHC"/>
</dbReference>
<name>A0A2P4XAF0_9STRA</name>
<evidence type="ECO:0000313" key="6">
    <source>
        <dbReference type="Proteomes" id="UP000237271"/>
    </source>
</evidence>
<dbReference type="Proteomes" id="UP000237271">
    <property type="component" value="Unassembled WGS sequence"/>
</dbReference>
<keyword evidence="1" id="KW-0862">Zinc</keyword>
<dbReference type="PROSITE" id="PS50158">
    <property type="entry name" value="ZF_CCHC"/>
    <property type="match status" value="1"/>
</dbReference>
<feature type="compositionally biased region" description="Acidic residues" evidence="2">
    <location>
        <begin position="906"/>
        <end position="917"/>
    </location>
</feature>
<feature type="region of interest" description="Disordered" evidence="2">
    <location>
        <begin position="809"/>
        <end position="846"/>
    </location>
</feature>
<feature type="compositionally biased region" description="Basic residues" evidence="2">
    <location>
        <begin position="222"/>
        <end position="234"/>
    </location>
</feature>
<dbReference type="Gene3D" id="3.30.420.10">
    <property type="entry name" value="Ribonuclease H-like superfamily/Ribonuclease H"/>
    <property type="match status" value="1"/>
</dbReference>
<evidence type="ECO:0000259" key="3">
    <source>
        <dbReference type="PROSITE" id="PS50158"/>
    </source>
</evidence>
<feature type="compositionally biased region" description="Polar residues" evidence="2">
    <location>
        <begin position="270"/>
        <end position="279"/>
    </location>
</feature>
<dbReference type="GO" id="GO:0008270">
    <property type="term" value="F:zinc ion binding"/>
    <property type="evidence" value="ECO:0007669"/>
    <property type="project" value="UniProtKB-KW"/>
</dbReference>
<feature type="compositionally biased region" description="Acidic residues" evidence="2">
    <location>
        <begin position="952"/>
        <end position="961"/>
    </location>
</feature>
<sequence length="1032" mass="116146">MYGSGAIGTHVSRPVGGGGGGIKDISNKPPVMKSSFDLYAVQLKTYLTRLGLWNLIDGTEIRPLYDVNLQADFDARDNSAREAVLRGVPETKREYANYIFAREQLYSSKYNRDLEMTDWLRDIQLKRRELSHYGKVISDEEFTEILLANVTRTHRDVVRQFSRHYGALALPGTQLMPPTSAQVMNALLAEEALDENVADAPGAIGSTSKQKTNSGAESGGNSKKKRRGRYKAKQKNKDENPGKTKKVVCWKCGEQGHIRPNCPNVKSDDNSQNQKQKQSAGMEAKRWQNKQGGEGKGGKKSVDALTVRKIGATAVGTRSRKSGMTEWVLDTATDVHVCTDMSLLDNPQRDNEHLFLDFDGQPKGERLVGDVRIIVTNLNGNQEEVLTLIGTVRTPTGPDNLLSSHLLEENGWKMTFERENRKICCYLMKNAAKLRLEKTRGRYRLQARFSGDREVHIISQAAKRNTRALERWHLRYAHLNYPALRQTISHDTATGFEGLDSDNTEEPTDKCWTYRASKLKRMSYKKTITRRTTECYQKLMSDMCYVGVESHNGYKHFQLIQDEATRYVWGFLMKAKEEATTVAMSHVKWLLAQGHRVEVFSCDRGKEQLNKRMKAFLRAEGVEFLWTNAYSPEENGLVEKMNGILLSRVRSLLTTANMPDLLWGEAFTFAVEVVNVSPSRGLDGDTPYARRFGEKPYVGIMRVWGCVVHEFTPKVLRTNKLENPGKLGLFLGFAKNSEGFRILNLRNGDINERRSVEFDESWTVECSYVEHLLANRYQRGHYSLPDVIPLVRLPVMAAVTRHELAAPPAKRQRLANAHGSGQLSGVVEQSPVSAGNPVTEPSSLSPARVPLADAQLSPIDVPQRQVEYFEYDQLHDGGSDLEEELGEPNSLSTPQQELRDSVEVQNADDEDVEEEVEGVIASGEPRERYLSSVGGNESGSEHGSDSDYRDVFEEDSDEELGAGESFRRSSRIRRPNVRMKDYELELPESLVIQAMHAVMDPVSVQAALDAPDAEQWIEALNKEYSELLRNNT</sequence>
<dbReference type="InterPro" id="IPR039537">
    <property type="entry name" value="Retrotran_Ty1/copia-like"/>
</dbReference>
<organism evidence="5 6">
    <name type="scientific">Phytophthora palmivora</name>
    <dbReference type="NCBI Taxonomy" id="4796"/>
    <lineage>
        <taxon>Eukaryota</taxon>
        <taxon>Sar</taxon>
        <taxon>Stramenopiles</taxon>
        <taxon>Oomycota</taxon>
        <taxon>Peronosporomycetes</taxon>
        <taxon>Peronosporales</taxon>
        <taxon>Peronosporaceae</taxon>
        <taxon>Phytophthora</taxon>
    </lineage>
</organism>
<evidence type="ECO:0000313" key="5">
    <source>
        <dbReference type="EMBL" id="POM62489.1"/>
    </source>
</evidence>
<dbReference type="InterPro" id="IPR001584">
    <property type="entry name" value="Integrase_cat-core"/>
</dbReference>
<dbReference type="InterPro" id="IPR036875">
    <property type="entry name" value="Znf_CCHC_sf"/>
</dbReference>
<dbReference type="InterPro" id="IPR036397">
    <property type="entry name" value="RNaseH_sf"/>
</dbReference>
<dbReference type="OrthoDB" id="126885at2759"/>
<gene>
    <name evidence="5" type="ORF">PHPALM_28348</name>
</gene>
<feature type="domain" description="Integrase catalytic" evidence="4">
    <location>
        <begin position="530"/>
        <end position="695"/>
    </location>
</feature>
<protein>
    <submittedName>
        <fullName evidence="5">Gag-pol Polyprotein</fullName>
    </submittedName>
</protein>
<dbReference type="PANTHER" id="PTHR42648">
    <property type="entry name" value="TRANSPOSASE, PUTATIVE-RELATED"/>
    <property type="match status" value="1"/>
</dbReference>
<feature type="domain" description="CCHC-type" evidence="3">
    <location>
        <begin position="249"/>
        <end position="264"/>
    </location>
</feature>
<dbReference type="EMBL" id="NCKW01015557">
    <property type="protein sequence ID" value="POM62489.1"/>
    <property type="molecule type" value="Genomic_DNA"/>
</dbReference>
<dbReference type="SUPFAM" id="SSF57756">
    <property type="entry name" value="Retrovirus zinc finger-like domains"/>
    <property type="match status" value="1"/>
</dbReference>
<dbReference type="SUPFAM" id="SSF53098">
    <property type="entry name" value="Ribonuclease H-like"/>
    <property type="match status" value="1"/>
</dbReference>
<accession>A0A2P4XAF0</accession>
<evidence type="ECO:0000259" key="4">
    <source>
        <dbReference type="PROSITE" id="PS50994"/>
    </source>
</evidence>
<dbReference type="AlphaFoldDB" id="A0A2P4XAF0"/>
<dbReference type="GO" id="GO:0015074">
    <property type="term" value="P:DNA integration"/>
    <property type="evidence" value="ECO:0007669"/>
    <property type="project" value="InterPro"/>
</dbReference>
<reference evidence="5 6" key="1">
    <citation type="journal article" date="2017" name="Genome Biol. Evol.">
        <title>Phytophthora megakarya and P. palmivora, closely related causal agents of cacao black pod rot, underwent increases in genome sizes and gene numbers by different mechanisms.</title>
        <authorList>
            <person name="Ali S.S."/>
            <person name="Shao J."/>
            <person name="Lary D.J."/>
            <person name="Kronmiller B."/>
            <person name="Shen D."/>
            <person name="Strem M.D."/>
            <person name="Amoako-Attah I."/>
            <person name="Akrofi A.Y."/>
            <person name="Begoude B.A."/>
            <person name="Ten Hoopen G.M."/>
            <person name="Coulibaly K."/>
            <person name="Kebe B.I."/>
            <person name="Melnick R.L."/>
            <person name="Guiltinan M.J."/>
            <person name="Tyler B.M."/>
            <person name="Meinhardt L.W."/>
            <person name="Bailey B.A."/>
        </authorList>
    </citation>
    <scope>NUCLEOTIDE SEQUENCE [LARGE SCALE GENOMIC DNA]</scope>
    <source>
        <strain evidence="6">sbr112.9</strain>
    </source>
</reference>
<feature type="region of interest" description="Disordered" evidence="2">
    <location>
        <begin position="259"/>
        <end position="301"/>
    </location>
</feature>
<dbReference type="PROSITE" id="PS50994">
    <property type="entry name" value="INTEGRASE"/>
    <property type="match status" value="1"/>
</dbReference>
<feature type="compositionally biased region" description="Basic and acidic residues" evidence="2">
    <location>
        <begin position="939"/>
        <end position="951"/>
    </location>
</feature>
<dbReference type="SMART" id="SM00343">
    <property type="entry name" value="ZnF_C2HC"/>
    <property type="match status" value="1"/>
</dbReference>
<dbReference type="InterPro" id="IPR012337">
    <property type="entry name" value="RNaseH-like_sf"/>
</dbReference>
<dbReference type="InterPro" id="IPR057670">
    <property type="entry name" value="SH3_retrovirus"/>
</dbReference>
<dbReference type="Pfam" id="PF00098">
    <property type="entry name" value="zf-CCHC"/>
    <property type="match status" value="1"/>
</dbReference>
<keyword evidence="1" id="KW-0479">Metal-binding</keyword>
<dbReference type="GO" id="GO:0003676">
    <property type="term" value="F:nucleic acid binding"/>
    <property type="evidence" value="ECO:0007669"/>
    <property type="project" value="InterPro"/>
</dbReference>
<feature type="region of interest" description="Disordered" evidence="2">
    <location>
        <begin position="200"/>
        <end position="244"/>
    </location>
</feature>
<dbReference type="PANTHER" id="PTHR42648:SF24">
    <property type="entry name" value="INTEGRASE CATALYTIC DOMAIN-CONTAINING PROTEIN"/>
    <property type="match status" value="1"/>
</dbReference>
<evidence type="ECO:0000256" key="1">
    <source>
        <dbReference type="PROSITE-ProRule" id="PRU00047"/>
    </source>
</evidence>